<accession>A0A928VLZ9</accession>
<proteinExistence type="predicted"/>
<organism evidence="2 3">
    <name type="scientific">Romeriopsis navalis LEGE 11480</name>
    <dbReference type="NCBI Taxonomy" id="2777977"/>
    <lineage>
        <taxon>Bacteria</taxon>
        <taxon>Bacillati</taxon>
        <taxon>Cyanobacteriota</taxon>
        <taxon>Cyanophyceae</taxon>
        <taxon>Leptolyngbyales</taxon>
        <taxon>Leptolyngbyaceae</taxon>
        <taxon>Romeriopsis</taxon>
        <taxon>Romeriopsis navalis</taxon>
    </lineage>
</organism>
<dbReference type="EMBL" id="JADEXQ010000028">
    <property type="protein sequence ID" value="MBE9030087.1"/>
    <property type="molecule type" value="Genomic_DNA"/>
</dbReference>
<dbReference type="AlphaFoldDB" id="A0A928VLZ9"/>
<evidence type="ECO:0000256" key="1">
    <source>
        <dbReference type="SAM" id="MobiDB-lite"/>
    </source>
</evidence>
<dbReference type="Proteomes" id="UP000625316">
    <property type="component" value="Unassembled WGS sequence"/>
</dbReference>
<dbReference type="Gene3D" id="2.60.40.10">
    <property type="entry name" value="Immunoglobulins"/>
    <property type="match status" value="1"/>
</dbReference>
<name>A0A928VLZ9_9CYAN</name>
<protein>
    <recommendedName>
        <fullName evidence="4">DUF11 domain-containing protein</fullName>
    </recommendedName>
</protein>
<reference evidence="2" key="1">
    <citation type="submission" date="2020-10" db="EMBL/GenBank/DDBJ databases">
        <authorList>
            <person name="Castelo-Branco R."/>
            <person name="Eusebio N."/>
            <person name="Adriana R."/>
            <person name="Vieira A."/>
            <person name="Brugerolle De Fraissinette N."/>
            <person name="Rezende De Castro R."/>
            <person name="Schneider M.P."/>
            <person name="Vasconcelos V."/>
            <person name="Leao P.N."/>
        </authorList>
    </citation>
    <scope>NUCLEOTIDE SEQUENCE</scope>
    <source>
        <strain evidence="2">LEGE 11480</strain>
    </source>
</reference>
<dbReference type="InterPro" id="IPR013783">
    <property type="entry name" value="Ig-like_fold"/>
</dbReference>
<sequence length="896" mass="94437">MQSFLHQLARAFKSSHAAQSEVVQGNKWSVGILMAICLLASGTPAAKAEGSRTLYPAGATGNRANIEWRTNQYGSLVLRRTLLKVYAKKDEYILVGSSAMNVNKGEIMIFDPGRVSGAIGAETIPGTPDFKCSDQPSGQGQITSRTQELAGPNSITGNNNPTGYTPCYYQAPSTGIYDVVITGTDGLDSSRDGSVAGDISLSSGNNFSNQQKGSVAAWDVTVRDSQTSTVDRNGRLFAYYYALSTGGNGRPLNFPTYPVTSDGFRYKMELRGADPNGFLLYGNQVGFFDSDGKTPLYHDVNGDGFEILNPEGGVSFSNPQYPTFLNPVDPDVLGSIQRYRADGSFDGVGIPLIPTVPTVNGLSFTGTASGNTSTQGTGGNFQFNTNVSGNYQIVISRDGVNFDPTNPLNRVLRGTMITNGVQTVTWNGQDNSGNNFPVGTNYPANVQIHAGEYHFPFIDGENNFYGGPTITLLNGANPLGNTTAFFDDRGYRTLNGTVVGKGNTDAEKLANALCGSNPPNPAFSDPILGFDTTTNARKFGGASGGNSNTKCRGAFGDTKGLDLWTYFPSGASSTQLNIIGPVDISGTIWNDIDNSANNTFSNIQNGAEVGTDAGGLHAILVDSSGNVLATSSVAANGTYSFLGLASNQNDLSIRLSPTAGTIGQPAPTASLPNGWTNTSPLATATFNIGTADVTERDFGIKPSAPELLLVKRITAINGQPIDFYDDDTTSSKQAEDNHPNWPTPLNANSANGSTVMSEFLKGRINAGTVKSNDVLQYTIYFLSSGKSAAKNINFCDLVPANTTFLPTTFSAMSGIELVIGNTAFALTNVPDGDRGEYFQPGAIPSMNCSGINSNGAVAVQIVRNSDAAPNNELPAATAPGTPNNAYGYVRFEVKVN</sequence>
<gene>
    <name evidence="2" type="ORF">IQ266_10140</name>
</gene>
<evidence type="ECO:0000313" key="3">
    <source>
        <dbReference type="Proteomes" id="UP000625316"/>
    </source>
</evidence>
<dbReference type="InterPro" id="IPR047589">
    <property type="entry name" value="DUF11_rpt"/>
</dbReference>
<feature type="region of interest" description="Disordered" evidence="1">
    <location>
        <begin position="724"/>
        <end position="748"/>
    </location>
</feature>
<evidence type="ECO:0008006" key="4">
    <source>
        <dbReference type="Google" id="ProtNLM"/>
    </source>
</evidence>
<evidence type="ECO:0000313" key="2">
    <source>
        <dbReference type="EMBL" id="MBE9030087.1"/>
    </source>
</evidence>
<dbReference type="NCBIfam" id="TIGR01451">
    <property type="entry name" value="B_ant_repeat"/>
    <property type="match status" value="1"/>
</dbReference>
<comment type="caution">
    <text evidence="2">The sequence shown here is derived from an EMBL/GenBank/DDBJ whole genome shotgun (WGS) entry which is preliminary data.</text>
</comment>
<dbReference type="RefSeq" id="WP_264324914.1">
    <property type="nucleotide sequence ID" value="NZ_JADEXQ010000028.1"/>
</dbReference>
<keyword evidence="3" id="KW-1185">Reference proteome</keyword>